<dbReference type="AlphaFoldDB" id="A0A1C3EGC3"/>
<dbReference type="InterPro" id="IPR007431">
    <property type="entry name" value="ACP_PD"/>
</dbReference>
<dbReference type="STRING" id="1080227.A8L45_13285"/>
<protein>
    <recommendedName>
        <fullName evidence="7">ACP phosphodiesterase</fullName>
    </recommendedName>
</protein>
<dbReference type="OrthoDB" id="8442777at2"/>
<dbReference type="PIRSF" id="PIRSF011489">
    <property type="entry name" value="DUF479"/>
    <property type="match status" value="1"/>
</dbReference>
<evidence type="ECO:0000256" key="4">
    <source>
        <dbReference type="ARBA" id="ARBA00023160"/>
    </source>
</evidence>
<name>A0A1C3EGC3_9GAMM</name>
<dbReference type="Pfam" id="PF04336">
    <property type="entry name" value="ACP_PD"/>
    <property type="match status" value="1"/>
</dbReference>
<evidence type="ECO:0000256" key="3">
    <source>
        <dbReference type="ARBA" id="ARBA00023098"/>
    </source>
</evidence>
<reference evidence="5 6" key="1">
    <citation type="submission" date="2016-05" db="EMBL/GenBank/DDBJ databases">
        <title>Genomic Taxonomy of the Vibrionaceae.</title>
        <authorList>
            <person name="Gomez-Gil B."/>
            <person name="Enciso-Ibarra J."/>
        </authorList>
    </citation>
    <scope>NUCLEOTIDE SEQUENCE [LARGE SCALE GENOMIC DNA]</scope>
    <source>
        <strain evidence="5 6">CAIM 1920</strain>
    </source>
</reference>
<evidence type="ECO:0000313" key="5">
    <source>
        <dbReference type="EMBL" id="ODA32297.1"/>
    </source>
</evidence>
<gene>
    <name evidence="5" type="ORF">A8L45_13285</name>
</gene>
<proteinExistence type="predicted"/>
<sequence length="201" mass="23254">MNYLAHLHIAHHCGSELTGNLAADFIKGKPDGRFPNKTAEAIYLHRFVDRHIDLLPENKKCRHVFDKSLYRFSSIALDIFWDHILARDWDDFHPSSLEHFVKESERRCRLEQKTIAGLPEKYLTISDLMWQQEWLLSYQSFDTVSHVLQRMSVRSARMGPLALCHDVLASHYDTIAAEFAVIYPMVLNAAKNFSIRPGTTV</sequence>
<dbReference type="GO" id="GO:0006633">
    <property type="term" value="P:fatty acid biosynthetic process"/>
    <property type="evidence" value="ECO:0007669"/>
    <property type="project" value="UniProtKB-KW"/>
</dbReference>
<keyword evidence="3" id="KW-0443">Lipid metabolism</keyword>
<keyword evidence="1" id="KW-0444">Lipid biosynthesis</keyword>
<accession>A0A1C3EGC3</accession>
<dbReference type="Proteomes" id="UP000094936">
    <property type="component" value="Unassembled WGS sequence"/>
</dbReference>
<keyword evidence="2" id="KW-0378">Hydrolase</keyword>
<evidence type="ECO:0000256" key="2">
    <source>
        <dbReference type="ARBA" id="ARBA00022801"/>
    </source>
</evidence>
<evidence type="ECO:0008006" key="7">
    <source>
        <dbReference type="Google" id="ProtNLM"/>
    </source>
</evidence>
<comment type="caution">
    <text evidence="5">The sequence shown here is derived from an EMBL/GenBank/DDBJ whole genome shotgun (WGS) entry which is preliminary data.</text>
</comment>
<evidence type="ECO:0000313" key="6">
    <source>
        <dbReference type="Proteomes" id="UP000094936"/>
    </source>
</evidence>
<dbReference type="GO" id="GO:0008770">
    <property type="term" value="F:[acyl-carrier-protein] phosphodiesterase activity"/>
    <property type="evidence" value="ECO:0007669"/>
    <property type="project" value="InterPro"/>
</dbReference>
<keyword evidence="4" id="KW-0276">Fatty acid metabolism</keyword>
<dbReference type="PANTHER" id="PTHR38764">
    <property type="entry name" value="ACYL CARRIER PROTEIN PHOSPHODIESTERASE"/>
    <property type="match status" value="1"/>
</dbReference>
<evidence type="ECO:0000256" key="1">
    <source>
        <dbReference type="ARBA" id="ARBA00022516"/>
    </source>
</evidence>
<dbReference type="RefSeq" id="WP_068903059.1">
    <property type="nucleotide sequence ID" value="NZ_JBHUIF010000028.1"/>
</dbReference>
<dbReference type="PANTHER" id="PTHR38764:SF1">
    <property type="entry name" value="ACYL CARRIER PROTEIN PHOSPHODIESTERASE"/>
    <property type="match status" value="1"/>
</dbReference>
<dbReference type="EMBL" id="LYBM01000024">
    <property type="protein sequence ID" value="ODA32297.1"/>
    <property type="molecule type" value="Genomic_DNA"/>
</dbReference>
<keyword evidence="4" id="KW-0275">Fatty acid biosynthesis</keyword>
<keyword evidence="6" id="KW-1185">Reference proteome</keyword>
<organism evidence="5 6">
    <name type="scientific">Veronia pacifica</name>
    <dbReference type="NCBI Taxonomy" id="1080227"/>
    <lineage>
        <taxon>Bacteria</taxon>
        <taxon>Pseudomonadati</taxon>
        <taxon>Pseudomonadota</taxon>
        <taxon>Gammaproteobacteria</taxon>
        <taxon>Vibrionales</taxon>
        <taxon>Vibrionaceae</taxon>
        <taxon>Veronia</taxon>
    </lineage>
</organism>